<sequence length="338" mass="38062">MKFKFAPLLPILLVLIFSVSSSFASRLSKTISDTTSVDSAKNDSIKEESQDMLMMWSKKNSLGVNMSEVAFVNWNAGGNNSISALFYGNFERKLQKNLLLWKTSATIRYGLNAQEGRKVRKTDDEISLNSTYGYRRDSTSNFRYSAKFNFKTQFADGYKYPQRDKSISSFMAPGYIFLGVGAEYTAPKEDLTVYASPLTDKSTFVLDQRLANEGMFGVAPAVRDSIGKIITKGENIRTEVGVLLTSSFSKEVFNNVNLDNQVSFYTDYLNKFGNIDVDWELKLNLVVNEFVKANIGSHLIYDDDVKFKEDTDDDGTLETLGPKIQFKQLLGVGVMYEF</sequence>
<dbReference type="InterPro" id="IPR021428">
    <property type="entry name" value="DUF3078"/>
</dbReference>
<comment type="caution">
    <text evidence="2">The sequence shown here is derived from an EMBL/GenBank/DDBJ whole genome shotgun (WGS) entry which is preliminary data.</text>
</comment>
<evidence type="ECO:0000256" key="1">
    <source>
        <dbReference type="SAM" id="SignalP"/>
    </source>
</evidence>
<dbReference type="OrthoDB" id="1495718at2"/>
<keyword evidence="3" id="KW-1185">Reference proteome</keyword>
<accession>A0A5C6ZYA1</accession>
<feature type="chain" id="PRO_5023092357" evidence="1">
    <location>
        <begin position="25"/>
        <end position="338"/>
    </location>
</feature>
<evidence type="ECO:0000313" key="2">
    <source>
        <dbReference type="EMBL" id="TXD95708.1"/>
    </source>
</evidence>
<organism evidence="2 3">
    <name type="scientific">Gillisia hiemivivida</name>
    <dbReference type="NCBI Taxonomy" id="291190"/>
    <lineage>
        <taxon>Bacteria</taxon>
        <taxon>Pseudomonadati</taxon>
        <taxon>Bacteroidota</taxon>
        <taxon>Flavobacteriia</taxon>
        <taxon>Flavobacteriales</taxon>
        <taxon>Flavobacteriaceae</taxon>
        <taxon>Gillisia</taxon>
    </lineage>
</organism>
<protein>
    <submittedName>
        <fullName evidence="2">DUF3078 domain-containing protein</fullName>
    </submittedName>
</protein>
<proteinExistence type="predicted"/>
<dbReference type="AlphaFoldDB" id="A0A5C6ZYA1"/>
<dbReference type="Proteomes" id="UP000321367">
    <property type="component" value="Unassembled WGS sequence"/>
</dbReference>
<evidence type="ECO:0000313" key="3">
    <source>
        <dbReference type="Proteomes" id="UP000321367"/>
    </source>
</evidence>
<name>A0A5C6ZYA1_9FLAO</name>
<dbReference type="Pfam" id="PF11276">
    <property type="entry name" value="DUF3078"/>
    <property type="match status" value="1"/>
</dbReference>
<keyword evidence="1" id="KW-0732">Signal</keyword>
<gene>
    <name evidence="2" type="ORF">ES724_01360</name>
</gene>
<feature type="signal peptide" evidence="1">
    <location>
        <begin position="1"/>
        <end position="24"/>
    </location>
</feature>
<dbReference type="EMBL" id="VORY01000001">
    <property type="protein sequence ID" value="TXD95708.1"/>
    <property type="molecule type" value="Genomic_DNA"/>
</dbReference>
<reference evidence="2 3" key="1">
    <citation type="submission" date="2019-08" db="EMBL/GenBank/DDBJ databases">
        <title>Genome sequence of Gillisia hiemivivida IC154 (type strain).</title>
        <authorList>
            <person name="Bowman J.P."/>
        </authorList>
    </citation>
    <scope>NUCLEOTIDE SEQUENCE [LARGE SCALE GENOMIC DNA]</scope>
    <source>
        <strain evidence="2 3">IC154</strain>
    </source>
</reference>
<dbReference type="RefSeq" id="WP_146928531.1">
    <property type="nucleotide sequence ID" value="NZ_CBCSHZ010000002.1"/>
</dbReference>